<gene>
    <name evidence="2" type="ORF">C9994_04480</name>
</gene>
<evidence type="ECO:0000313" key="2">
    <source>
        <dbReference type="EMBL" id="PTB97084.1"/>
    </source>
</evidence>
<reference evidence="2 3" key="1">
    <citation type="submission" date="2018-03" db="EMBL/GenBank/DDBJ databases">
        <title>Cross-interface Injection: A General Nanoliter Liquid Handling Method Applied to Single Cells Genome Amplification Automated Nanoliter Liquid Handling Applied to Single Cell Multiple Displacement Amplification.</title>
        <authorList>
            <person name="Yun J."/>
            <person name="Xu P."/>
            <person name="Xu J."/>
            <person name="Dai X."/>
            <person name="Wang Y."/>
            <person name="Zheng X."/>
            <person name="Cao C."/>
            <person name="Yi Q."/>
            <person name="Zhu Y."/>
            <person name="Wang L."/>
            <person name="Dong Z."/>
            <person name="Huang Y."/>
            <person name="Huang L."/>
            <person name="Du W."/>
        </authorList>
    </citation>
    <scope>NUCLEOTIDE SEQUENCE [LARGE SCALE GENOMIC DNA]</scope>
    <source>
        <strain evidence="2 3">Z-D1-2</strain>
    </source>
</reference>
<keyword evidence="1" id="KW-0732">Signal</keyword>
<proteinExistence type="predicted"/>
<feature type="chain" id="PRO_5015619179" description="DUF4374 domain-containing protein" evidence="1">
    <location>
        <begin position="26"/>
        <end position="403"/>
    </location>
</feature>
<organism evidence="2 3">
    <name type="scientific">Marivirga lumbricoides</name>
    <dbReference type="NCBI Taxonomy" id="1046115"/>
    <lineage>
        <taxon>Bacteria</taxon>
        <taxon>Pseudomonadati</taxon>
        <taxon>Bacteroidota</taxon>
        <taxon>Cytophagia</taxon>
        <taxon>Cytophagales</taxon>
        <taxon>Marivirgaceae</taxon>
        <taxon>Marivirga</taxon>
    </lineage>
</organism>
<comment type="caution">
    <text evidence="2">The sequence shown here is derived from an EMBL/GenBank/DDBJ whole genome shotgun (WGS) entry which is preliminary data.</text>
</comment>
<evidence type="ECO:0008006" key="4">
    <source>
        <dbReference type="Google" id="ProtNLM"/>
    </source>
</evidence>
<evidence type="ECO:0000313" key="3">
    <source>
        <dbReference type="Proteomes" id="UP000240608"/>
    </source>
</evidence>
<dbReference type="InterPro" id="IPR025401">
    <property type="entry name" value="DUF4374"/>
</dbReference>
<accession>A0A2T4DTC1</accession>
<dbReference type="Pfam" id="PF14298">
    <property type="entry name" value="DUF4374"/>
    <property type="match status" value="1"/>
</dbReference>
<dbReference type="EMBL" id="PYVU01000025">
    <property type="protein sequence ID" value="PTB97084.1"/>
    <property type="molecule type" value="Genomic_DNA"/>
</dbReference>
<dbReference type="AlphaFoldDB" id="A0A2T4DTC1"/>
<protein>
    <recommendedName>
        <fullName evidence="4">DUF4374 domain-containing protein</fullName>
    </recommendedName>
</protein>
<sequence length="403" mass="43730">MITLNKMRSWAMAILVVSATAFVTACNNDDEVAPAGDYALSLAIQGSEGGFTYYTVPFADVMTGTLSAVGTGIEQPGYYDFTQFDRTIYSIGGLDDVNVVAITQGADDQLNQVGDVSFANSLSDIVKADDGTLVSVSIANNLNMITFRKFNPNSLVVTSTVEVPVSQLTDKIGPTYSGMRINGNHLFLSYYISMPESPYSTLYTNEASVAVYSFPELEFEKIITDSRVGPIGGFGVKSGLIEDENGNIYAVSHSNPANGYSQSTKPAGILKIKRGETEFDKEYFFDIEAATDGLNTANLKYLGNGKAFAEINQEERDVQARWSDGPLKSAIVDLEAKTVNYIADVPEHAGLGRRLAALHDGNFVYTCIPEEEGIFVYRIDLQSLTATKGARVEANFVAGFFRF</sequence>
<dbReference type="Proteomes" id="UP000240608">
    <property type="component" value="Unassembled WGS sequence"/>
</dbReference>
<name>A0A2T4DTC1_9BACT</name>
<feature type="signal peptide" evidence="1">
    <location>
        <begin position="1"/>
        <end position="25"/>
    </location>
</feature>
<dbReference type="PROSITE" id="PS51257">
    <property type="entry name" value="PROKAR_LIPOPROTEIN"/>
    <property type="match status" value="1"/>
</dbReference>
<evidence type="ECO:0000256" key="1">
    <source>
        <dbReference type="SAM" id="SignalP"/>
    </source>
</evidence>